<sequence length="290" mass="31828">MNLRQIDYAVAVAETGSFTRAAERCHTVQSALSHQISRLEEQLGARLFERTSRRVALTPAGRTFLTHARQVQEAARRLGDEMAAATGEIRGTLTLGTISTLTVVNLPALLADFHRRHPQVDIRLHTGMSDRLLEELRQQETDAAFIGVWPGEPVAGVDARILSEEPLVALLHPDHALAGRKRLSLAELARQTLVDYQAGTGPRQQTDAAFQAAAIERRVTVEVNHVEWLEALVRQNVGIALVPLATAAHYPGLVTIPVQAAPRRRVYFAWGRHPTPAALAFLGLVQQALE</sequence>
<dbReference type="EMBL" id="SHKM01000001">
    <property type="protein sequence ID" value="RZT90589.1"/>
    <property type="molecule type" value="Genomic_DNA"/>
</dbReference>
<evidence type="ECO:0000256" key="2">
    <source>
        <dbReference type="ARBA" id="ARBA00023015"/>
    </source>
</evidence>
<evidence type="ECO:0000256" key="4">
    <source>
        <dbReference type="ARBA" id="ARBA00023163"/>
    </source>
</evidence>
<dbReference type="SUPFAM" id="SSF46785">
    <property type="entry name" value="Winged helix' DNA-binding domain"/>
    <property type="match status" value="1"/>
</dbReference>
<keyword evidence="4" id="KW-0804">Transcription</keyword>
<comment type="caution">
    <text evidence="6">The sequence shown here is derived from an EMBL/GenBank/DDBJ whole genome shotgun (WGS) entry which is preliminary data.</text>
</comment>
<dbReference type="PROSITE" id="PS50931">
    <property type="entry name" value="HTH_LYSR"/>
    <property type="match status" value="1"/>
</dbReference>
<accession>A0ABY0ITH8</accession>
<dbReference type="Proteomes" id="UP000292136">
    <property type="component" value="Unassembled WGS sequence"/>
</dbReference>
<keyword evidence="7" id="KW-1185">Reference proteome</keyword>
<evidence type="ECO:0000256" key="1">
    <source>
        <dbReference type="ARBA" id="ARBA00009437"/>
    </source>
</evidence>
<dbReference type="Pfam" id="PF00126">
    <property type="entry name" value="HTH_1"/>
    <property type="match status" value="1"/>
</dbReference>
<dbReference type="Gene3D" id="3.40.190.290">
    <property type="match status" value="1"/>
</dbReference>
<dbReference type="Gene3D" id="1.10.10.10">
    <property type="entry name" value="Winged helix-like DNA-binding domain superfamily/Winged helix DNA-binding domain"/>
    <property type="match status" value="1"/>
</dbReference>
<name>A0ABY0ITH8_9RHOO</name>
<keyword evidence="2" id="KW-0805">Transcription regulation</keyword>
<dbReference type="InterPro" id="IPR000847">
    <property type="entry name" value="LysR_HTH_N"/>
</dbReference>
<dbReference type="InterPro" id="IPR036388">
    <property type="entry name" value="WH-like_DNA-bd_sf"/>
</dbReference>
<dbReference type="Pfam" id="PF03466">
    <property type="entry name" value="LysR_substrate"/>
    <property type="match status" value="1"/>
</dbReference>
<reference evidence="6 7" key="1">
    <citation type="submission" date="2019-02" db="EMBL/GenBank/DDBJ databases">
        <title>Genomic Encyclopedia of Type Strains, Phase IV (KMG-IV): sequencing the most valuable type-strain genomes for metagenomic binning, comparative biology and taxonomic classification.</title>
        <authorList>
            <person name="Goeker M."/>
        </authorList>
    </citation>
    <scope>NUCLEOTIDE SEQUENCE [LARGE SCALE GENOMIC DNA]</scope>
    <source>
        <strain evidence="6 7">DSM 21223</strain>
    </source>
</reference>
<evidence type="ECO:0000259" key="5">
    <source>
        <dbReference type="PROSITE" id="PS50931"/>
    </source>
</evidence>
<evidence type="ECO:0000313" key="6">
    <source>
        <dbReference type="EMBL" id="RZT90589.1"/>
    </source>
</evidence>
<comment type="similarity">
    <text evidence="1">Belongs to the LysR transcriptional regulatory family.</text>
</comment>
<evidence type="ECO:0000313" key="7">
    <source>
        <dbReference type="Proteomes" id="UP000292136"/>
    </source>
</evidence>
<dbReference type="CDD" id="cd08436">
    <property type="entry name" value="PBP2_LTTR_like_3"/>
    <property type="match status" value="1"/>
</dbReference>
<dbReference type="PANTHER" id="PTHR30346:SF30">
    <property type="entry name" value="SMALL NEUTRAL PROTEASE REGULATORY PROTEIN"/>
    <property type="match status" value="1"/>
</dbReference>
<dbReference type="RefSeq" id="WP_130458979.1">
    <property type="nucleotide sequence ID" value="NZ_SHKM01000001.1"/>
</dbReference>
<feature type="domain" description="HTH lysR-type" evidence="5">
    <location>
        <begin position="1"/>
        <end position="58"/>
    </location>
</feature>
<dbReference type="PANTHER" id="PTHR30346">
    <property type="entry name" value="TRANSCRIPTIONAL DUAL REGULATOR HCAR-RELATED"/>
    <property type="match status" value="1"/>
</dbReference>
<evidence type="ECO:0000256" key="3">
    <source>
        <dbReference type="ARBA" id="ARBA00023125"/>
    </source>
</evidence>
<protein>
    <submittedName>
        <fullName evidence="6">LysR family transcriptional regulator</fullName>
    </submittedName>
</protein>
<keyword evidence="3" id="KW-0238">DNA-binding</keyword>
<gene>
    <name evidence="6" type="ORF">EV678_1407</name>
</gene>
<dbReference type="InterPro" id="IPR005119">
    <property type="entry name" value="LysR_subst-bd"/>
</dbReference>
<dbReference type="SUPFAM" id="SSF53850">
    <property type="entry name" value="Periplasmic binding protein-like II"/>
    <property type="match status" value="1"/>
</dbReference>
<dbReference type="PRINTS" id="PR00039">
    <property type="entry name" value="HTHLYSR"/>
</dbReference>
<organism evidence="6 7">
    <name type="scientific">Azospira oryzae</name>
    <dbReference type="NCBI Taxonomy" id="146939"/>
    <lineage>
        <taxon>Bacteria</taxon>
        <taxon>Pseudomonadati</taxon>
        <taxon>Pseudomonadota</taxon>
        <taxon>Betaproteobacteria</taxon>
        <taxon>Rhodocyclales</taxon>
        <taxon>Rhodocyclaceae</taxon>
        <taxon>Azospira</taxon>
    </lineage>
</organism>
<proteinExistence type="inferred from homology"/>
<dbReference type="InterPro" id="IPR036390">
    <property type="entry name" value="WH_DNA-bd_sf"/>
</dbReference>